<organism evidence="1 2">
    <name type="scientific">Hyalomma asiaticum</name>
    <name type="common">Tick</name>
    <dbReference type="NCBI Taxonomy" id="266040"/>
    <lineage>
        <taxon>Eukaryota</taxon>
        <taxon>Metazoa</taxon>
        <taxon>Ecdysozoa</taxon>
        <taxon>Arthropoda</taxon>
        <taxon>Chelicerata</taxon>
        <taxon>Arachnida</taxon>
        <taxon>Acari</taxon>
        <taxon>Parasitiformes</taxon>
        <taxon>Ixodida</taxon>
        <taxon>Ixodoidea</taxon>
        <taxon>Ixodidae</taxon>
        <taxon>Hyalomminae</taxon>
        <taxon>Hyalomma</taxon>
    </lineage>
</organism>
<evidence type="ECO:0000313" key="2">
    <source>
        <dbReference type="Proteomes" id="UP000821845"/>
    </source>
</evidence>
<keyword evidence="2" id="KW-1185">Reference proteome</keyword>
<dbReference type="Proteomes" id="UP000821845">
    <property type="component" value="Chromosome 7"/>
</dbReference>
<sequence length="170" mass="18766">MWSTTLTRLRASLPKYRGSSTQAVKTSGDFPLPDFVERTLALGPKYATEPKKSAPELVSIARRVAKGGPVGERDSIVNEGVRVVSRKKPVVTHLPIRQVPQFMRDNSLCVLPADKTGGFVVLTEDPRSKDKAAFWQSLNTQPEVEKFAFVRVLPTTAFTRIFMVASFSGT</sequence>
<name>A0ACB7RX71_HYAAI</name>
<protein>
    <submittedName>
        <fullName evidence="1">Uncharacterized protein</fullName>
    </submittedName>
</protein>
<comment type="caution">
    <text evidence="1">The sequence shown here is derived from an EMBL/GenBank/DDBJ whole genome shotgun (WGS) entry which is preliminary data.</text>
</comment>
<proteinExistence type="predicted"/>
<evidence type="ECO:0000313" key="1">
    <source>
        <dbReference type="EMBL" id="KAH6927068.1"/>
    </source>
</evidence>
<reference evidence="1" key="1">
    <citation type="submission" date="2020-05" db="EMBL/GenBank/DDBJ databases">
        <title>Large-scale comparative analyses of tick genomes elucidate their genetic diversity and vector capacities.</title>
        <authorList>
            <person name="Jia N."/>
            <person name="Wang J."/>
            <person name="Shi W."/>
            <person name="Du L."/>
            <person name="Sun Y."/>
            <person name="Zhan W."/>
            <person name="Jiang J."/>
            <person name="Wang Q."/>
            <person name="Zhang B."/>
            <person name="Ji P."/>
            <person name="Sakyi L.B."/>
            <person name="Cui X."/>
            <person name="Yuan T."/>
            <person name="Jiang B."/>
            <person name="Yang W."/>
            <person name="Lam T.T.-Y."/>
            <person name="Chang Q."/>
            <person name="Ding S."/>
            <person name="Wang X."/>
            <person name="Zhu J."/>
            <person name="Ruan X."/>
            <person name="Zhao L."/>
            <person name="Wei J."/>
            <person name="Que T."/>
            <person name="Du C."/>
            <person name="Cheng J."/>
            <person name="Dai P."/>
            <person name="Han X."/>
            <person name="Huang E."/>
            <person name="Gao Y."/>
            <person name="Liu J."/>
            <person name="Shao H."/>
            <person name="Ye R."/>
            <person name="Li L."/>
            <person name="Wei W."/>
            <person name="Wang X."/>
            <person name="Wang C."/>
            <person name="Yang T."/>
            <person name="Huo Q."/>
            <person name="Li W."/>
            <person name="Guo W."/>
            <person name="Chen H."/>
            <person name="Zhou L."/>
            <person name="Ni X."/>
            <person name="Tian J."/>
            <person name="Zhou Y."/>
            <person name="Sheng Y."/>
            <person name="Liu T."/>
            <person name="Pan Y."/>
            <person name="Xia L."/>
            <person name="Li J."/>
            <person name="Zhao F."/>
            <person name="Cao W."/>
        </authorList>
    </citation>
    <scope>NUCLEOTIDE SEQUENCE</scope>
    <source>
        <strain evidence="1">Hyas-2018</strain>
    </source>
</reference>
<gene>
    <name evidence="1" type="ORF">HPB50_026680</name>
</gene>
<dbReference type="EMBL" id="CM023487">
    <property type="protein sequence ID" value="KAH6927068.1"/>
    <property type="molecule type" value="Genomic_DNA"/>
</dbReference>
<accession>A0ACB7RX71</accession>